<dbReference type="AlphaFoldDB" id="A0A6C0D6V9"/>
<reference evidence="1" key="1">
    <citation type="journal article" date="2020" name="Nature">
        <title>Giant virus diversity and host interactions through global metagenomics.</title>
        <authorList>
            <person name="Schulz F."/>
            <person name="Roux S."/>
            <person name="Paez-Espino D."/>
            <person name="Jungbluth S."/>
            <person name="Walsh D.A."/>
            <person name="Denef V.J."/>
            <person name="McMahon K.D."/>
            <person name="Konstantinidis K.T."/>
            <person name="Eloe-Fadrosh E.A."/>
            <person name="Kyrpides N.C."/>
            <person name="Woyke T."/>
        </authorList>
    </citation>
    <scope>NUCLEOTIDE SEQUENCE</scope>
    <source>
        <strain evidence="1">GVMAG-M-3300023174-116</strain>
    </source>
</reference>
<organism evidence="1">
    <name type="scientific">viral metagenome</name>
    <dbReference type="NCBI Taxonomy" id="1070528"/>
    <lineage>
        <taxon>unclassified sequences</taxon>
        <taxon>metagenomes</taxon>
        <taxon>organismal metagenomes</taxon>
    </lineage>
</organism>
<accession>A0A6C0D6V9</accession>
<sequence>MTSTVAYPYTFDSMSRIGNDNPAIDQRNIQNINEANYNLENFYPACPMSTAIDFALSQPNVFYKGSHEGGVKGCAIEANNDLKYTHISRPACKLSLVTRPFLTVPYLGRGYGDCTLEAQLRTGQFDLNKKTVNNMMEQSFSDYQNYPLIDSLKETVSNSAYVIEDDAMKGWQRGGMSAREFARNQDKQ</sequence>
<name>A0A6C0D6V9_9ZZZZ</name>
<evidence type="ECO:0000313" key="1">
    <source>
        <dbReference type="EMBL" id="QHT11435.1"/>
    </source>
</evidence>
<dbReference type="EMBL" id="MN739534">
    <property type="protein sequence ID" value="QHT11435.1"/>
    <property type="molecule type" value="Genomic_DNA"/>
</dbReference>
<protein>
    <submittedName>
        <fullName evidence="1">Uncharacterized protein</fullName>
    </submittedName>
</protein>
<proteinExistence type="predicted"/>